<proteinExistence type="predicted"/>
<dbReference type="SUPFAM" id="SSF82185">
    <property type="entry name" value="Histone H3 K4-specific methyltransferase SET7/9 N-terminal domain"/>
    <property type="match status" value="2"/>
</dbReference>
<comment type="function">
    <text evidence="5">Assembles a suppression complex (suppresome) by tethering SIRT1 and MDM2 to regulate composite modifications of p53/TP53. Confers both deacetylation-mediated functional inactivation, by SIRT1, and ubiquitination-dependent degradation, by MDM2, of p53/TP53, promoting a proliferative and cell survival behaviors. May play a role in the regulation of spermatogenesis.</text>
</comment>
<dbReference type="PANTHER" id="PTHR46511">
    <property type="entry name" value="MORN REPEAT-CONTAINING PROTEIN 3"/>
    <property type="match status" value="1"/>
</dbReference>
<dbReference type="Gene3D" id="2.20.110.10">
    <property type="entry name" value="Histone H3 K4-specific methyltransferase SET7/9 N-terminal domain"/>
    <property type="match status" value="3"/>
</dbReference>
<evidence type="ECO:0000256" key="5">
    <source>
        <dbReference type="ARBA" id="ARBA00045851"/>
    </source>
</evidence>
<evidence type="ECO:0000313" key="7">
    <source>
        <dbReference type="Proteomes" id="UP000327044"/>
    </source>
</evidence>
<name>A0A5N4ACA4_PHOPY</name>
<gene>
    <name evidence="6" type="ORF">PPYR_11794</name>
</gene>
<dbReference type="GO" id="GO:0001669">
    <property type="term" value="C:acrosomal vesicle"/>
    <property type="evidence" value="ECO:0007669"/>
    <property type="project" value="UniProtKB-SubCell"/>
</dbReference>
<evidence type="ECO:0000256" key="3">
    <source>
        <dbReference type="ARBA" id="ARBA00023329"/>
    </source>
</evidence>
<keyword evidence="2" id="KW-0677">Repeat</keyword>
<evidence type="ECO:0000256" key="1">
    <source>
        <dbReference type="ARBA" id="ARBA00004218"/>
    </source>
</evidence>
<dbReference type="InParanoid" id="A0A5N4ACA4"/>
<dbReference type="AlphaFoldDB" id="A0A5N4ACA4"/>
<accession>A0A5N4ACA4</accession>
<organism evidence="6 7">
    <name type="scientific">Photinus pyralis</name>
    <name type="common">Common eastern firefly</name>
    <name type="synonym">Lampyris pyralis</name>
    <dbReference type="NCBI Taxonomy" id="7054"/>
    <lineage>
        <taxon>Eukaryota</taxon>
        <taxon>Metazoa</taxon>
        <taxon>Ecdysozoa</taxon>
        <taxon>Arthropoda</taxon>
        <taxon>Hexapoda</taxon>
        <taxon>Insecta</taxon>
        <taxon>Pterygota</taxon>
        <taxon>Neoptera</taxon>
        <taxon>Endopterygota</taxon>
        <taxon>Coleoptera</taxon>
        <taxon>Polyphaga</taxon>
        <taxon>Elateriformia</taxon>
        <taxon>Elateroidea</taxon>
        <taxon>Lampyridae</taxon>
        <taxon>Lampyrinae</taxon>
        <taxon>Photinus</taxon>
    </lineage>
</organism>
<dbReference type="EMBL" id="VVIM01000008">
    <property type="protein sequence ID" value="KAB0794955.1"/>
    <property type="molecule type" value="Genomic_DNA"/>
</dbReference>
<comment type="caution">
    <text evidence="6">The sequence shown here is derived from an EMBL/GenBank/DDBJ whole genome shotgun (WGS) entry which is preliminary data.</text>
</comment>
<protein>
    <recommendedName>
        <fullName evidence="4">MORN repeat-containing protein 3</fullName>
    </recommendedName>
</protein>
<evidence type="ECO:0000256" key="2">
    <source>
        <dbReference type="ARBA" id="ARBA00022737"/>
    </source>
</evidence>
<dbReference type="PANTHER" id="PTHR46511:SF1">
    <property type="entry name" value="MORN REPEAT-CONTAINING PROTEIN 3"/>
    <property type="match status" value="1"/>
</dbReference>
<evidence type="ECO:0000313" key="6">
    <source>
        <dbReference type="EMBL" id="KAB0794955.1"/>
    </source>
</evidence>
<evidence type="ECO:0000256" key="4">
    <source>
        <dbReference type="ARBA" id="ARBA00039854"/>
    </source>
</evidence>
<keyword evidence="3" id="KW-0968">Cytoplasmic vesicle</keyword>
<reference evidence="6 7" key="1">
    <citation type="journal article" date="2018" name="Elife">
        <title>Firefly genomes illuminate parallel origins of bioluminescence in beetles.</title>
        <authorList>
            <person name="Fallon T.R."/>
            <person name="Lower S.E."/>
            <person name="Chang C.H."/>
            <person name="Bessho-Uehara M."/>
            <person name="Martin G.J."/>
            <person name="Bewick A.J."/>
            <person name="Behringer M."/>
            <person name="Debat H.J."/>
            <person name="Wong I."/>
            <person name="Day J.C."/>
            <person name="Suvorov A."/>
            <person name="Silva C.J."/>
            <person name="Stanger-Hall K.F."/>
            <person name="Hall D.W."/>
            <person name="Schmitz R.J."/>
            <person name="Nelson D.R."/>
            <person name="Lewis S.M."/>
            <person name="Shigenobu S."/>
            <person name="Bybee S.M."/>
            <person name="Larracuente A.M."/>
            <person name="Oba Y."/>
            <person name="Weng J.K."/>
        </authorList>
    </citation>
    <scope>NUCLEOTIDE SEQUENCE [LARGE SCALE GENOMIC DNA]</scope>
    <source>
        <strain evidence="6">1611_PpyrPB1</strain>
        <tissue evidence="6">Whole body</tissue>
    </source>
</reference>
<sequence>MPFLKDKSKLQSKSAKLIHLSNKNGLRKSVYNIWNDRYIGEWKDNVKEGTGVCLTRTRRLYEGYWKNDLRDGFGVLCWPKGNIFILEYQGEWRKGFQCGFGQKHYSDEGYYLGHLKRSKRHGHGQMWYPDGGYYIGDWRNDFRQGAGMWVRPDGNRYEGSWYLDLKHGKGRFFHLATGQMQEGTWEMDICVNSDLVDIPYRQCSSIPTPYPIPEIMLQDLDGRKLSAADENTCGHSVTCEQICK</sequence>
<dbReference type="InterPro" id="IPR003409">
    <property type="entry name" value="MORN"/>
</dbReference>
<comment type="subcellular location">
    <subcellularLocation>
        <location evidence="1">Cytoplasmic vesicle</location>
        <location evidence="1">Secretory vesicle</location>
        <location evidence="1">Acrosome</location>
    </subcellularLocation>
</comment>
<dbReference type="InterPro" id="IPR052472">
    <property type="entry name" value="MORN3"/>
</dbReference>
<keyword evidence="7" id="KW-1185">Reference proteome</keyword>
<dbReference type="Proteomes" id="UP000327044">
    <property type="component" value="Unassembled WGS sequence"/>
</dbReference>
<dbReference type="OrthoDB" id="270720at2759"/>
<dbReference type="Pfam" id="PF02493">
    <property type="entry name" value="MORN"/>
    <property type="match status" value="6"/>
</dbReference>
<dbReference type="SMART" id="SM00698">
    <property type="entry name" value="MORN"/>
    <property type="match status" value="6"/>
</dbReference>